<dbReference type="PANTHER" id="PTHR33405:SF21">
    <property type="entry name" value="MYOSIN-LIKE PROTEIN"/>
    <property type="match status" value="1"/>
</dbReference>
<evidence type="ECO:0000256" key="6">
    <source>
        <dbReference type="SAM" id="Coils"/>
    </source>
</evidence>
<dbReference type="InterPro" id="IPR040353">
    <property type="entry name" value="FLX/FLX-like"/>
</dbReference>
<keyword evidence="2" id="KW-0217">Developmental protein</keyword>
<dbReference type="OrthoDB" id="1902464at2759"/>
<keyword evidence="4 6" id="KW-0175">Coiled coil</keyword>
<sequence length="227" mass="26260">MSCQPWSNISVHRDGPSDPLAGGAPPPMPPSPSQEELVFRCDQIQRIAADNTLVLEDILRLRQELAPIEDEIHILINQTIPGILANNEMECRDIIQGGLKLEEEMRALEPIRAEVLHLSSEKMKLQAAREELSAKVESLYRELKQMQSEHKQIPVARAELHDLQVEILRARAAYEYEQRAKVELLEQKRTMERKYFNMKMEVERLQEELEKRGRRPGNFKSYAFGSY</sequence>
<evidence type="ECO:0000256" key="4">
    <source>
        <dbReference type="ARBA" id="ARBA00023054"/>
    </source>
</evidence>
<proteinExistence type="inferred from homology"/>
<evidence type="ECO:0000256" key="5">
    <source>
        <dbReference type="ARBA" id="ARBA00023089"/>
    </source>
</evidence>
<protein>
    <submittedName>
        <fullName evidence="8">Uncharacterized protein</fullName>
    </submittedName>
</protein>
<comment type="caution">
    <text evidence="8">The sequence shown here is derived from an EMBL/GenBank/DDBJ whole genome shotgun (WGS) entry which is preliminary data.</text>
</comment>
<feature type="compositionally biased region" description="Polar residues" evidence="7">
    <location>
        <begin position="1"/>
        <end position="10"/>
    </location>
</feature>
<evidence type="ECO:0000256" key="1">
    <source>
        <dbReference type="ARBA" id="ARBA00005405"/>
    </source>
</evidence>
<dbReference type="EMBL" id="RWGY01000011">
    <property type="protein sequence ID" value="TVU29533.1"/>
    <property type="molecule type" value="Genomic_DNA"/>
</dbReference>
<reference evidence="8 9" key="1">
    <citation type="journal article" date="2019" name="Sci. Rep.">
        <title>A high-quality genome of Eragrostis curvula grass provides insights into Poaceae evolution and supports new strategies to enhance forage quality.</title>
        <authorList>
            <person name="Carballo J."/>
            <person name="Santos B.A.C.M."/>
            <person name="Zappacosta D."/>
            <person name="Garbus I."/>
            <person name="Selva J.P."/>
            <person name="Gallo C.A."/>
            <person name="Diaz A."/>
            <person name="Albertini E."/>
            <person name="Caccamo M."/>
            <person name="Echenique V."/>
        </authorList>
    </citation>
    <scope>NUCLEOTIDE SEQUENCE [LARGE SCALE GENOMIC DNA]</scope>
    <source>
        <strain evidence="9">cv. Victoria</strain>
        <tissue evidence="8">Leaf</tissue>
    </source>
</reference>
<evidence type="ECO:0000256" key="7">
    <source>
        <dbReference type="SAM" id="MobiDB-lite"/>
    </source>
</evidence>
<evidence type="ECO:0000256" key="3">
    <source>
        <dbReference type="ARBA" id="ARBA00022782"/>
    </source>
</evidence>
<accession>A0A5J9V0J8</accession>
<evidence type="ECO:0000256" key="2">
    <source>
        <dbReference type="ARBA" id="ARBA00022473"/>
    </source>
</evidence>
<gene>
    <name evidence="8" type="ORF">EJB05_21103</name>
</gene>
<keyword evidence="9" id="KW-1185">Reference proteome</keyword>
<dbReference type="Proteomes" id="UP000324897">
    <property type="component" value="Chromosome 1"/>
</dbReference>
<dbReference type="GO" id="GO:0030154">
    <property type="term" value="P:cell differentiation"/>
    <property type="evidence" value="ECO:0007669"/>
    <property type="project" value="UniProtKB-KW"/>
</dbReference>
<dbReference type="PANTHER" id="PTHR33405">
    <property type="entry name" value="PROTEIN FLX-LIKE 2"/>
    <property type="match status" value="1"/>
</dbReference>
<evidence type="ECO:0000313" key="9">
    <source>
        <dbReference type="Proteomes" id="UP000324897"/>
    </source>
</evidence>
<dbReference type="Gramene" id="TVU29533">
    <property type="protein sequence ID" value="TVU29533"/>
    <property type="gene ID" value="EJB05_21103"/>
</dbReference>
<name>A0A5J9V0J8_9POAL</name>
<feature type="region of interest" description="Disordered" evidence="7">
    <location>
        <begin position="1"/>
        <end position="34"/>
    </location>
</feature>
<comment type="similarity">
    <text evidence="1">Belongs to the FLX family.</text>
</comment>
<feature type="coiled-coil region" evidence="6">
    <location>
        <begin position="122"/>
        <end position="149"/>
    </location>
</feature>
<keyword evidence="3" id="KW-0221">Differentiation</keyword>
<organism evidence="8 9">
    <name type="scientific">Eragrostis curvula</name>
    <name type="common">weeping love grass</name>
    <dbReference type="NCBI Taxonomy" id="38414"/>
    <lineage>
        <taxon>Eukaryota</taxon>
        <taxon>Viridiplantae</taxon>
        <taxon>Streptophyta</taxon>
        <taxon>Embryophyta</taxon>
        <taxon>Tracheophyta</taxon>
        <taxon>Spermatophyta</taxon>
        <taxon>Magnoliopsida</taxon>
        <taxon>Liliopsida</taxon>
        <taxon>Poales</taxon>
        <taxon>Poaceae</taxon>
        <taxon>PACMAD clade</taxon>
        <taxon>Chloridoideae</taxon>
        <taxon>Eragrostideae</taxon>
        <taxon>Eragrostidinae</taxon>
        <taxon>Eragrostis</taxon>
    </lineage>
</organism>
<dbReference type="AlphaFoldDB" id="A0A5J9V0J8"/>
<keyword evidence="5" id="KW-0287">Flowering</keyword>
<evidence type="ECO:0000313" key="8">
    <source>
        <dbReference type="EMBL" id="TVU29533.1"/>
    </source>
</evidence>
<dbReference type="GO" id="GO:0009908">
    <property type="term" value="P:flower development"/>
    <property type="evidence" value="ECO:0007669"/>
    <property type="project" value="UniProtKB-KW"/>
</dbReference>